<feature type="region of interest" description="Disordered" evidence="1">
    <location>
        <begin position="1"/>
        <end position="33"/>
    </location>
</feature>
<feature type="compositionally biased region" description="Basic and acidic residues" evidence="1">
    <location>
        <begin position="305"/>
        <end position="315"/>
    </location>
</feature>
<dbReference type="InParanoid" id="A0A7J7DPM0"/>
<feature type="region of interest" description="Disordered" evidence="1">
    <location>
        <begin position="289"/>
        <end position="339"/>
    </location>
</feature>
<dbReference type="FunCoup" id="A0A7J7DPM0">
    <property type="interactions" value="481"/>
</dbReference>
<dbReference type="EMBL" id="JAAARO010000004">
    <property type="protein sequence ID" value="KAF5748291.1"/>
    <property type="molecule type" value="Genomic_DNA"/>
</dbReference>
<comment type="caution">
    <text evidence="2">The sequence shown here is derived from an EMBL/GenBank/DDBJ whole genome shotgun (WGS) entry which is preliminary data.</text>
</comment>
<evidence type="ECO:0000313" key="3">
    <source>
        <dbReference type="Proteomes" id="UP000593562"/>
    </source>
</evidence>
<protein>
    <submittedName>
        <fullName evidence="2">Protein EARLY FLOWERING 3 isoform X2</fullName>
    </submittedName>
</protein>
<accession>A0A7J7DPM0</accession>
<dbReference type="PANTHER" id="PTHR34281:SF2">
    <property type="entry name" value="PROTEIN EARLY FLOWERING 3"/>
    <property type="match status" value="1"/>
</dbReference>
<dbReference type="GO" id="GO:2000028">
    <property type="term" value="P:regulation of photoperiodism, flowering"/>
    <property type="evidence" value="ECO:0007669"/>
    <property type="project" value="InterPro"/>
</dbReference>
<feature type="region of interest" description="Disordered" evidence="1">
    <location>
        <begin position="186"/>
        <end position="220"/>
    </location>
</feature>
<feature type="region of interest" description="Disordered" evidence="1">
    <location>
        <begin position="138"/>
        <end position="169"/>
    </location>
</feature>
<proteinExistence type="predicted"/>
<feature type="region of interest" description="Disordered" evidence="1">
    <location>
        <begin position="631"/>
        <end position="651"/>
    </location>
</feature>
<feature type="compositionally biased region" description="Basic and acidic residues" evidence="1">
    <location>
        <begin position="1"/>
        <end position="10"/>
    </location>
</feature>
<gene>
    <name evidence="2" type="ORF">HS088_TW04G00243</name>
</gene>
<name>A0A7J7DPM0_TRIWF</name>
<evidence type="ECO:0000256" key="1">
    <source>
        <dbReference type="SAM" id="MobiDB-lite"/>
    </source>
</evidence>
<feature type="compositionally biased region" description="Low complexity" evidence="1">
    <location>
        <begin position="154"/>
        <end position="167"/>
    </location>
</feature>
<dbReference type="InterPro" id="IPR039319">
    <property type="entry name" value="ELF3-like"/>
</dbReference>
<organism evidence="2 3">
    <name type="scientific">Tripterygium wilfordii</name>
    <name type="common">Thunder God vine</name>
    <dbReference type="NCBI Taxonomy" id="458696"/>
    <lineage>
        <taxon>Eukaryota</taxon>
        <taxon>Viridiplantae</taxon>
        <taxon>Streptophyta</taxon>
        <taxon>Embryophyta</taxon>
        <taxon>Tracheophyta</taxon>
        <taxon>Spermatophyta</taxon>
        <taxon>Magnoliopsida</taxon>
        <taxon>eudicotyledons</taxon>
        <taxon>Gunneridae</taxon>
        <taxon>Pentapetalae</taxon>
        <taxon>rosids</taxon>
        <taxon>fabids</taxon>
        <taxon>Celastrales</taxon>
        <taxon>Celastraceae</taxon>
        <taxon>Tripterygium</taxon>
    </lineage>
</organism>
<dbReference type="PANTHER" id="PTHR34281">
    <property type="entry name" value="PROTEIN EARLY FLOWERING 3"/>
    <property type="match status" value="1"/>
</dbReference>
<reference evidence="2 3" key="1">
    <citation type="journal article" date="2020" name="Nat. Commun.">
        <title>Genome of Tripterygium wilfordii and identification of cytochrome P450 involved in triptolide biosynthesis.</title>
        <authorList>
            <person name="Tu L."/>
            <person name="Su P."/>
            <person name="Zhang Z."/>
            <person name="Gao L."/>
            <person name="Wang J."/>
            <person name="Hu T."/>
            <person name="Zhou J."/>
            <person name="Zhang Y."/>
            <person name="Zhao Y."/>
            <person name="Liu Y."/>
            <person name="Song Y."/>
            <person name="Tong Y."/>
            <person name="Lu Y."/>
            <person name="Yang J."/>
            <person name="Xu C."/>
            <person name="Jia M."/>
            <person name="Peters R.J."/>
            <person name="Huang L."/>
            <person name="Gao W."/>
        </authorList>
    </citation>
    <scope>NUCLEOTIDE SEQUENCE [LARGE SCALE GENOMIC DNA]</scope>
    <source>
        <strain evidence="3">cv. XIE 37</strain>
        <tissue evidence="2">Leaf</tissue>
    </source>
</reference>
<dbReference type="Proteomes" id="UP000593562">
    <property type="component" value="Unassembled WGS sequence"/>
</dbReference>
<sequence>MKRAKDDEKIMGPMFPRLHVNDKDKGGPRAPPRNKMALYEQLSIPSQRFNPSVAPLNPSNTSNLVPPVPSIQGGGQERNLLSPFHVHPSMPTTMAEKFHPYQIDEGNLNTLSSQLGQKKRVGDEDDFRVPVYVNYGMDQCNNKTQNSSDREKPTPFTTSYSSSSTKFQNTCVKDPKRVNLAGPSLRQELKNKSDQNPEVCVSSRDHSVKSAPNLPNREEADGNVYEANLSPNQEYQDHHSANFGRYVAHGDCLQGESRAVLQRHDGGHGDEVIESARYLECTDVSRPRSSFHLREDSSSLSQPDKNSESRGEKTRRLPQLTDGDRSDDASETSMVDSMSGLDISPDDVVRIIGQKHFWKARREIVNQQRVFAVQVFELHRLIKVQRLIAASPDFLSDGTYLVKPSMKSYPAAKLPIEYVVTPSPRVPQKDDIEKPSHKMEHSAENAVGKTSVSPGKICSQPLNFGPPQVPVATDTKTPPWGFHPSPGHQWLVPVMSPSEGLVYKPYPGPGFMGNAFGGSGPFGPNPLPGNFVNPSYSIPTSYHHHQGFGVMPGVPTVGQNFFPPYSMPVMNTAISSSAVEQTNWFVGPGSHGQTSHLSERGASFNPEHQSSCRVLTQKSGALPQVTKLQASRESEIQGSTANSPIEKGDGTAQRNGAITLFPMAPAAEDGASQPHYTDQPRRVIKVVPHNPRSASESVARIFQSIQEERKHHEST</sequence>
<dbReference type="OrthoDB" id="1939092at2759"/>
<keyword evidence="3" id="KW-1185">Reference proteome</keyword>
<dbReference type="AlphaFoldDB" id="A0A7J7DPM0"/>
<evidence type="ECO:0000313" key="2">
    <source>
        <dbReference type="EMBL" id="KAF5748291.1"/>
    </source>
</evidence>